<dbReference type="Proteomes" id="UP000267249">
    <property type="component" value="Chromosome"/>
</dbReference>
<dbReference type="InterPro" id="IPR009009">
    <property type="entry name" value="RlpA-like_DPBB"/>
</dbReference>
<reference evidence="3 4" key="1">
    <citation type="journal article" date="2018" name="Sci. Rep.">
        <title>Genome Features and Biochemical Characteristics of a Robust, Fast Growing and Naturally Transformable Cyanobacterium Synechococcus elongatus PCC 11801 Isolated from India.</title>
        <authorList>
            <person name="Jaiswal D."/>
            <person name="Sengupta A."/>
            <person name="Sohoni S."/>
            <person name="Sengupta S."/>
            <person name="Phadnavis A.G."/>
            <person name="Pakrasi H.B."/>
            <person name="Wangikar P.P."/>
        </authorList>
    </citation>
    <scope>NUCLEOTIDE SEQUENCE [LARGE SCALE GENOMIC DNA]</scope>
    <source>
        <strain evidence="3 4">PCC 11801</strain>
    </source>
</reference>
<feature type="signal peptide" evidence="1">
    <location>
        <begin position="1"/>
        <end position="22"/>
    </location>
</feature>
<name>A0AAN1UV95_SYNEL</name>
<evidence type="ECO:0000256" key="1">
    <source>
        <dbReference type="SAM" id="SignalP"/>
    </source>
</evidence>
<dbReference type="SUPFAM" id="SSF50685">
    <property type="entry name" value="Barwin-like endoglucanases"/>
    <property type="match status" value="1"/>
</dbReference>
<keyword evidence="1" id="KW-0732">Signal</keyword>
<organism evidence="3 4">
    <name type="scientific">Synechococcus elongatus PCC 11801</name>
    <dbReference type="NCBI Taxonomy" id="2219813"/>
    <lineage>
        <taxon>Bacteria</taxon>
        <taxon>Bacillati</taxon>
        <taxon>Cyanobacteriota</taxon>
        <taxon>Cyanophyceae</taxon>
        <taxon>Synechococcales</taxon>
        <taxon>Synechococcaceae</taxon>
        <taxon>Synechococcus</taxon>
    </lineage>
</organism>
<dbReference type="InterPro" id="IPR036908">
    <property type="entry name" value="RlpA-like_sf"/>
</dbReference>
<dbReference type="PANTHER" id="PTHR34183:SF1">
    <property type="entry name" value="ENDOLYTIC PEPTIDOGLYCAN TRANSGLYCOSYLASE RLPA"/>
    <property type="match status" value="1"/>
</dbReference>
<evidence type="ECO:0000313" key="3">
    <source>
        <dbReference type="EMBL" id="AZB73402.1"/>
    </source>
</evidence>
<accession>A0AAN1UV95</accession>
<dbReference type="RefSeq" id="WP_208674212.1">
    <property type="nucleotide sequence ID" value="NZ_CP030139.2"/>
</dbReference>
<dbReference type="Gene3D" id="2.40.40.10">
    <property type="entry name" value="RlpA-like domain"/>
    <property type="match status" value="1"/>
</dbReference>
<sequence length="110" mass="12051">MKQFIFAGSAAIALLAQMPAMAAEVWATVYHSSYHNGRTASGERFDYYGYTAASARYPLGTQLQVSRGGRSVTVRVNDRCRCDLDLAYGAMRDLGGHSNWSGPVTVRVLR</sequence>
<feature type="chain" id="PRO_5042853196" evidence="1">
    <location>
        <begin position="23"/>
        <end position="110"/>
    </location>
</feature>
<dbReference type="Pfam" id="PF03330">
    <property type="entry name" value="DPBB_1"/>
    <property type="match status" value="1"/>
</dbReference>
<gene>
    <name evidence="3" type="ORF">DOP62_12400</name>
</gene>
<dbReference type="AlphaFoldDB" id="A0AAN1UV95"/>
<proteinExistence type="predicted"/>
<dbReference type="PANTHER" id="PTHR34183">
    <property type="entry name" value="ENDOLYTIC PEPTIDOGLYCAN TRANSGLYCOSYLASE RLPA"/>
    <property type="match status" value="1"/>
</dbReference>
<dbReference type="EMBL" id="CP030139">
    <property type="protein sequence ID" value="AZB73402.1"/>
    <property type="molecule type" value="Genomic_DNA"/>
</dbReference>
<evidence type="ECO:0000259" key="2">
    <source>
        <dbReference type="Pfam" id="PF03330"/>
    </source>
</evidence>
<protein>
    <submittedName>
        <fullName evidence="3">Septal ring lytic transglycosylase RlpA family protein</fullName>
    </submittedName>
</protein>
<evidence type="ECO:0000313" key="4">
    <source>
        <dbReference type="Proteomes" id="UP000267249"/>
    </source>
</evidence>
<dbReference type="CDD" id="cd22268">
    <property type="entry name" value="DPBB_RlpA-like"/>
    <property type="match status" value="1"/>
</dbReference>
<feature type="domain" description="RlpA-like protein double-psi beta-barrel" evidence="2">
    <location>
        <begin position="28"/>
        <end position="101"/>
    </location>
</feature>